<evidence type="ECO:0000313" key="3">
    <source>
        <dbReference type="Proteomes" id="UP000635477"/>
    </source>
</evidence>
<feature type="region of interest" description="Disordered" evidence="1">
    <location>
        <begin position="244"/>
        <end position="267"/>
    </location>
</feature>
<dbReference type="AlphaFoldDB" id="A0A8H4UJI1"/>
<feature type="compositionally biased region" description="Polar residues" evidence="1">
    <location>
        <begin position="413"/>
        <end position="425"/>
    </location>
</feature>
<reference evidence="2" key="2">
    <citation type="submission" date="2020-05" db="EMBL/GenBank/DDBJ databases">
        <authorList>
            <person name="Kim H.-S."/>
            <person name="Proctor R.H."/>
            <person name="Brown D.W."/>
        </authorList>
    </citation>
    <scope>NUCLEOTIDE SEQUENCE</scope>
    <source>
        <strain evidence="2">NRRL 22465</strain>
    </source>
</reference>
<feature type="compositionally biased region" description="Polar residues" evidence="1">
    <location>
        <begin position="253"/>
        <end position="267"/>
    </location>
</feature>
<evidence type="ECO:0000256" key="1">
    <source>
        <dbReference type="SAM" id="MobiDB-lite"/>
    </source>
</evidence>
<proteinExistence type="predicted"/>
<gene>
    <name evidence="2" type="ORF">FZEAL_5571</name>
</gene>
<feature type="compositionally biased region" description="Polar residues" evidence="1">
    <location>
        <begin position="469"/>
        <end position="494"/>
    </location>
</feature>
<dbReference type="EMBL" id="JABEYC010000405">
    <property type="protein sequence ID" value="KAF4977979.1"/>
    <property type="molecule type" value="Genomic_DNA"/>
</dbReference>
<protein>
    <submittedName>
        <fullName evidence="2">Uncharacterized protein</fullName>
    </submittedName>
</protein>
<dbReference type="OrthoDB" id="5394233at2759"/>
<name>A0A8H4UJI1_9HYPO</name>
<feature type="compositionally biased region" description="Polar residues" evidence="1">
    <location>
        <begin position="316"/>
        <end position="330"/>
    </location>
</feature>
<comment type="caution">
    <text evidence="2">The sequence shown here is derived from an EMBL/GenBank/DDBJ whole genome shotgun (WGS) entry which is preliminary data.</text>
</comment>
<sequence length="628" mass="67795">MPFDFQAYDQKCNGLTMEELQQEWEHYTRLISGAATSTAVSGMAIPLTLGVSTIGVAMAAPAIHNARKKREIIEKHLNKLNATHNTRKRDVLGSMAVSGTIGVVTLGIGSMGADAVATAGAEHGIQSVIANETAIKVVTHAAFDGAGMAVEHAHRDHLKKKNALKAFQKAGVFKAVQDAKAAEAGYSAHPYNSQPYSQYAGSSSYQALPMPPPPYTTAIPQTPSQPAYPPSLSAYPQDFKASMTHAPVPHQGQPYTTPDTNSQQSVPQYHGYPQQQILYPQQIFASPGVSSIAPVNNQVYSPPQTPIAQTQQGVHYTMSSGPQPFTQNKRQPAPLAHSPPYTPDASHQTYNMSAMSEALPVWTPVTTPYQQTQGHRATETALPASEHEKAQAYSYTPAQTGFFDQATQAFPTGYSQSASPFSQSAVEPVSQLPDEAYTSPAKPTDAAHVYQEHAVQHSTGPQRLPAQGFQPQHHQHSAYQTPQQTGLYQQTEVISSPQRESIINTPQQPFSPQPSYNPQQYAPVSHRDQIHAYSTYTAMPTPAQIPQSVQTPMQYQASSLPQTAMGGSVFQYQSVSTGRCLSGLPPANSYASGATWQNMQPAHVPQHCLQPSYPPVPVPLPYSPPSAQ</sequence>
<dbReference type="Proteomes" id="UP000635477">
    <property type="component" value="Unassembled WGS sequence"/>
</dbReference>
<reference evidence="2" key="1">
    <citation type="journal article" date="2020" name="BMC Genomics">
        <title>Correction to: Identification and distribution of gene clusters required for synthesis of sphingolipid metabolism inhibitors in diverse species of the filamentous fungus Fusarium.</title>
        <authorList>
            <person name="Kim H.S."/>
            <person name="Lohmar J.M."/>
            <person name="Busman M."/>
            <person name="Brown D.W."/>
            <person name="Naumann T.A."/>
            <person name="Divon H.H."/>
            <person name="Lysoe E."/>
            <person name="Uhlig S."/>
            <person name="Proctor R.H."/>
        </authorList>
    </citation>
    <scope>NUCLEOTIDE SEQUENCE</scope>
    <source>
        <strain evidence="2">NRRL 22465</strain>
    </source>
</reference>
<feature type="region of interest" description="Disordered" evidence="1">
    <location>
        <begin position="413"/>
        <end position="494"/>
    </location>
</feature>
<organism evidence="2 3">
    <name type="scientific">Fusarium zealandicum</name>
    <dbReference type="NCBI Taxonomy" id="1053134"/>
    <lineage>
        <taxon>Eukaryota</taxon>
        <taxon>Fungi</taxon>
        <taxon>Dikarya</taxon>
        <taxon>Ascomycota</taxon>
        <taxon>Pezizomycotina</taxon>
        <taxon>Sordariomycetes</taxon>
        <taxon>Hypocreomycetidae</taxon>
        <taxon>Hypocreales</taxon>
        <taxon>Nectriaceae</taxon>
        <taxon>Fusarium</taxon>
        <taxon>Fusarium staphyleae species complex</taxon>
    </lineage>
</organism>
<evidence type="ECO:0000313" key="2">
    <source>
        <dbReference type="EMBL" id="KAF4977979.1"/>
    </source>
</evidence>
<feature type="region of interest" description="Disordered" evidence="1">
    <location>
        <begin position="316"/>
        <end position="335"/>
    </location>
</feature>
<keyword evidence="3" id="KW-1185">Reference proteome</keyword>
<accession>A0A8H4UJI1</accession>